<organism evidence="1 2">
    <name type="scientific">Liparis tanakae</name>
    <name type="common">Tanaka's snailfish</name>
    <dbReference type="NCBI Taxonomy" id="230148"/>
    <lineage>
        <taxon>Eukaryota</taxon>
        <taxon>Metazoa</taxon>
        <taxon>Chordata</taxon>
        <taxon>Craniata</taxon>
        <taxon>Vertebrata</taxon>
        <taxon>Euteleostomi</taxon>
        <taxon>Actinopterygii</taxon>
        <taxon>Neopterygii</taxon>
        <taxon>Teleostei</taxon>
        <taxon>Neoteleostei</taxon>
        <taxon>Acanthomorphata</taxon>
        <taxon>Eupercaria</taxon>
        <taxon>Perciformes</taxon>
        <taxon>Cottioidei</taxon>
        <taxon>Cottales</taxon>
        <taxon>Liparidae</taxon>
        <taxon>Liparis</taxon>
    </lineage>
</organism>
<evidence type="ECO:0000313" key="2">
    <source>
        <dbReference type="Proteomes" id="UP000314294"/>
    </source>
</evidence>
<dbReference type="EMBL" id="SRLO01008961">
    <property type="protein sequence ID" value="TNN27061.1"/>
    <property type="molecule type" value="Genomic_DNA"/>
</dbReference>
<reference evidence="1 2" key="1">
    <citation type="submission" date="2019-03" db="EMBL/GenBank/DDBJ databases">
        <title>First draft genome of Liparis tanakae, snailfish: a comprehensive survey of snailfish specific genes.</title>
        <authorList>
            <person name="Kim W."/>
            <person name="Song I."/>
            <person name="Jeong J.-H."/>
            <person name="Kim D."/>
            <person name="Kim S."/>
            <person name="Ryu S."/>
            <person name="Song J.Y."/>
            <person name="Lee S.K."/>
        </authorList>
    </citation>
    <scope>NUCLEOTIDE SEQUENCE [LARGE SCALE GENOMIC DNA]</scope>
    <source>
        <tissue evidence="1">Muscle</tissue>
    </source>
</reference>
<sequence length="66" mass="7196">MFLCIPPDRCVTVACLYLLMSVRPHKVQSIAGSHGHHSTVGVFVSVSCSFVSICKKINNNVSTQFT</sequence>
<accession>A0A4Z2EE90</accession>
<comment type="caution">
    <text evidence="1">The sequence shown here is derived from an EMBL/GenBank/DDBJ whole genome shotgun (WGS) entry which is preliminary data.</text>
</comment>
<evidence type="ECO:0000313" key="1">
    <source>
        <dbReference type="EMBL" id="TNN27061.1"/>
    </source>
</evidence>
<dbReference type="Proteomes" id="UP000314294">
    <property type="component" value="Unassembled WGS sequence"/>
</dbReference>
<keyword evidence="2" id="KW-1185">Reference proteome</keyword>
<name>A0A4Z2EE90_9TELE</name>
<gene>
    <name evidence="1" type="ORF">EYF80_062796</name>
</gene>
<proteinExistence type="predicted"/>
<protein>
    <submittedName>
        <fullName evidence="1">Uncharacterized protein</fullName>
    </submittedName>
</protein>
<dbReference type="AlphaFoldDB" id="A0A4Z2EE90"/>